<dbReference type="InterPro" id="IPR008286">
    <property type="entry name" value="Prn/Lys/Arg_de-COase_C"/>
</dbReference>
<keyword evidence="5" id="KW-0456">Lyase</keyword>
<dbReference type="InterPro" id="IPR000310">
    <property type="entry name" value="Orn/Lys/Arg_deCO2ase_major_dom"/>
</dbReference>
<evidence type="ECO:0000256" key="5">
    <source>
        <dbReference type="ARBA" id="ARBA00023239"/>
    </source>
</evidence>
<sequence length="487" mass="55350">MERLYRALEIYSQEDYYPFHMPGHKRNPDTVNTDLPFDRDITEIEGFDNLHHPEGILKKAQETAANVYGTKECYYSVNGSTAALLAAVSAAVPRKGQILVARNCHKAVYHALYLRNLIPTYVYPQMDQKWWINGGISPDKVERALAENPEIKAVLLTSPTYDGVVSDIEKIAEIVHRYEIPLIVDEAHGAHFHFSNYFPTSAAELGADLVIQSFHKTLPSMTQTAVLHNCSDRVDSRLIRRFMGIYQSSSPSYILMASMDACMEKMSSDGNEMFREFTKILEKARRRLSECKYIRLVSPEIGTAGVFDYDRSKLLFSTRYASMTGSELAQILLEKYHIQVEMETGHYVLALAAVGDSEEGFERLCQAIEEIDQEEAQKKKEKREAEEPKAGRTAYTSLSQFMSITEAMESESEIRKLEESVGRISAEFGYLYPPGIPLIVPGEQITGQFIRNMRIYMEEGLYLQGLEDYTNETIRVVAQNTTKEQEI</sequence>
<dbReference type="SUPFAM" id="SSF53383">
    <property type="entry name" value="PLP-dependent transferases"/>
    <property type="match status" value="1"/>
</dbReference>
<evidence type="ECO:0000259" key="6">
    <source>
        <dbReference type="Pfam" id="PF01276"/>
    </source>
</evidence>
<gene>
    <name evidence="8" type="ORF">WMO75_06235</name>
</gene>
<dbReference type="Gene3D" id="3.90.100.10">
    <property type="entry name" value="Orn/Lys/Arg decarboxylase, C-terminal domain"/>
    <property type="match status" value="1"/>
</dbReference>
<feature type="domain" description="Orn/Lys/Arg decarboxylases family 1 pyridoxal-P attachment site" evidence="6">
    <location>
        <begin position="4"/>
        <end position="301"/>
    </location>
</feature>
<evidence type="ECO:0000256" key="3">
    <source>
        <dbReference type="ARBA" id="ARBA00022793"/>
    </source>
</evidence>
<reference evidence="8 9" key="1">
    <citation type="submission" date="2024-03" db="EMBL/GenBank/DDBJ databases">
        <title>Human intestinal bacterial collection.</title>
        <authorList>
            <person name="Pauvert C."/>
            <person name="Hitch T.C.A."/>
            <person name="Clavel T."/>
        </authorList>
    </citation>
    <scope>NUCLEOTIDE SEQUENCE [LARGE SCALE GENOMIC DNA]</scope>
    <source>
        <strain evidence="8 9">CLA-AA-H95</strain>
    </source>
</reference>
<dbReference type="InterPro" id="IPR015424">
    <property type="entry name" value="PyrdxlP-dep_Trfase"/>
</dbReference>
<keyword evidence="3" id="KW-0210">Decarboxylase</keyword>
<comment type="caution">
    <text evidence="8">The sequence shown here is derived from an EMBL/GenBank/DDBJ whole genome shotgun (WGS) entry which is preliminary data.</text>
</comment>
<dbReference type="Pfam" id="PF01276">
    <property type="entry name" value="OKR_DC_1"/>
    <property type="match status" value="1"/>
</dbReference>
<evidence type="ECO:0000259" key="7">
    <source>
        <dbReference type="Pfam" id="PF03711"/>
    </source>
</evidence>
<evidence type="ECO:0000313" key="8">
    <source>
        <dbReference type="EMBL" id="MEQ2357942.1"/>
    </source>
</evidence>
<comment type="cofactor">
    <cofactor evidence="1">
        <name>pyridoxal 5'-phosphate</name>
        <dbReference type="ChEBI" id="CHEBI:597326"/>
    </cofactor>
</comment>
<keyword evidence="4" id="KW-0663">Pyridoxal phosphate</keyword>
<feature type="domain" description="Orn/Lys/Arg decarboxylase C-terminal" evidence="7">
    <location>
        <begin position="360"/>
        <end position="455"/>
    </location>
</feature>
<comment type="similarity">
    <text evidence="2">Belongs to the Orn/Lys/Arg decarboxylase class-I family.</text>
</comment>
<dbReference type="GO" id="GO:0008483">
    <property type="term" value="F:transaminase activity"/>
    <property type="evidence" value="ECO:0007669"/>
    <property type="project" value="UniProtKB-KW"/>
</dbReference>
<dbReference type="Proteomes" id="UP001446032">
    <property type="component" value="Unassembled WGS sequence"/>
</dbReference>
<dbReference type="Gene3D" id="3.40.640.10">
    <property type="entry name" value="Type I PLP-dependent aspartate aminotransferase-like (Major domain)"/>
    <property type="match status" value="1"/>
</dbReference>
<keyword evidence="8" id="KW-0032">Aminotransferase</keyword>
<organism evidence="8 9">
    <name type="scientific">Blautia intestinihominis</name>
    <dbReference type="NCBI Taxonomy" id="3133152"/>
    <lineage>
        <taxon>Bacteria</taxon>
        <taxon>Bacillati</taxon>
        <taxon>Bacillota</taxon>
        <taxon>Clostridia</taxon>
        <taxon>Lachnospirales</taxon>
        <taxon>Lachnospiraceae</taxon>
        <taxon>Blautia</taxon>
    </lineage>
</organism>
<dbReference type="InterPro" id="IPR036633">
    <property type="entry name" value="Prn/Lys/Arg_de-COase_C_sf"/>
</dbReference>
<dbReference type="PANTHER" id="PTHR43277:SF4">
    <property type="entry name" value="ARGININE DECARBOXYLASE"/>
    <property type="match status" value="1"/>
</dbReference>
<dbReference type="InterPro" id="IPR052357">
    <property type="entry name" value="Orn_Lys_Arg_decarboxylase-I"/>
</dbReference>
<evidence type="ECO:0000256" key="2">
    <source>
        <dbReference type="ARBA" id="ARBA00010671"/>
    </source>
</evidence>
<evidence type="ECO:0000256" key="1">
    <source>
        <dbReference type="ARBA" id="ARBA00001933"/>
    </source>
</evidence>
<proteinExistence type="inferred from homology"/>
<protein>
    <submittedName>
        <fullName evidence="8">Aminotransferase class I/II-fold pyridoxal phosphate-dependent enzyme</fullName>
    </submittedName>
</protein>
<name>A0ABV1AL45_9FIRM</name>
<dbReference type="EMBL" id="JBBMEI010000014">
    <property type="protein sequence ID" value="MEQ2357942.1"/>
    <property type="molecule type" value="Genomic_DNA"/>
</dbReference>
<keyword evidence="8" id="KW-0808">Transferase</keyword>
<dbReference type="RefSeq" id="WP_303223467.1">
    <property type="nucleotide sequence ID" value="NZ_JBBMEI010000014.1"/>
</dbReference>
<accession>A0ABV1AL45</accession>
<dbReference type="PANTHER" id="PTHR43277">
    <property type="entry name" value="ARGININE DECARBOXYLASE"/>
    <property type="match status" value="1"/>
</dbReference>
<evidence type="ECO:0000256" key="4">
    <source>
        <dbReference type="ARBA" id="ARBA00022898"/>
    </source>
</evidence>
<dbReference type="InterPro" id="IPR015421">
    <property type="entry name" value="PyrdxlP-dep_Trfase_major"/>
</dbReference>
<evidence type="ECO:0000313" key="9">
    <source>
        <dbReference type="Proteomes" id="UP001446032"/>
    </source>
</evidence>
<dbReference type="SUPFAM" id="SSF55904">
    <property type="entry name" value="Ornithine decarboxylase C-terminal domain"/>
    <property type="match status" value="1"/>
</dbReference>
<keyword evidence="9" id="KW-1185">Reference proteome</keyword>
<dbReference type="Pfam" id="PF03711">
    <property type="entry name" value="OKR_DC_1_C"/>
    <property type="match status" value="1"/>
</dbReference>